<accession>A0AA39URM5</accession>
<feature type="transmembrane region" description="Helical" evidence="2">
    <location>
        <begin position="134"/>
        <end position="158"/>
    </location>
</feature>
<feature type="compositionally biased region" description="Basic residues" evidence="1">
    <location>
        <begin position="296"/>
        <end position="306"/>
    </location>
</feature>
<protein>
    <submittedName>
        <fullName evidence="3">Uncharacterized protein</fullName>
    </submittedName>
</protein>
<feature type="compositionally biased region" description="Polar residues" evidence="1">
    <location>
        <begin position="564"/>
        <end position="591"/>
    </location>
</feature>
<feature type="region of interest" description="Disordered" evidence="1">
    <location>
        <begin position="288"/>
        <end position="417"/>
    </location>
</feature>
<feature type="compositionally biased region" description="Low complexity" evidence="1">
    <location>
        <begin position="399"/>
        <end position="415"/>
    </location>
</feature>
<feature type="transmembrane region" description="Helical" evidence="2">
    <location>
        <begin position="95"/>
        <end position="114"/>
    </location>
</feature>
<feature type="compositionally biased region" description="Polar residues" evidence="1">
    <location>
        <begin position="311"/>
        <end position="364"/>
    </location>
</feature>
<feature type="region of interest" description="Disordered" evidence="1">
    <location>
        <begin position="524"/>
        <end position="613"/>
    </location>
</feature>
<keyword evidence="4" id="KW-1185">Reference proteome</keyword>
<keyword evidence="2" id="KW-1133">Transmembrane helix</keyword>
<feature type="transmembrane region" description="Helical" evidence="2">
    <location>
        <begin position="178"/>
        <end position="201"/>
    </location>
</feature>
<sequence>MAALYLHNAIFSPEPVELPPSHSRTISTATLRTIASDYSHPTEPLLDPSYSGSAYLDLLERQPAHPRGPSPGWDMGLSLDDMPTMGERRGVLGKGFLKLTVLVFEMVMGAWAIYNTVRYFLAFAVYQSITGQDVSLALGTSTAVSATFLLCRVIVSFFQTQLIRAHVHLHSILLTRAIFRFLASIFLLGPAIVAFALTFVWRSVPEEPELNLSQRCGLDLDVVWAVSSSSTMCQGRAHNWASWLGLSMPSHLHYFGYHCKSFSQSSYSHTHHYYVQIPYNLSSSAYQVTRRPSQGAHRRKRRRHRLANPGSVDQSMSSSPLMAASFHTTPTAQSSNPHLCSTSTITSSPRMQKSLRSSRNTSIRSIPVSDSPPSEEDSSSTETHNAHHTCIPSGEKSRASSSSATPQTPTSPLPAVLDSDRDLYNFVDQFRSLVSQISRETDEGLEYARPDGSSSSRSESMASSYSYSAAIGYDEFGRPYPPDDHVRVLGGYVRRMPTIESIGSREMGTTSSLYTVERIASLSRPPTRNTLPMSSEPPSRSNSVRMSACGELGELPSDHVDTRGSASTGGSQPSTASTMSYYTAGSGNTSPALEAPPTIVEGLQYIPGSRSPL</sequence>
<evidence type="ECO:0000313" key="4">
    <source>
        <dbReference type="Proteomes" id="UP001175228"/>
    </source>
</evidence>
<proteinExistence type="predicted"/>
<dbReference type="EMBL" id="JAUEPU010000021">
    <property type="protein sequence ID" value="KAK0494384.1"/>
    <property type="molecule type" value="Genomic_DNA"/>
</dbReference>
<evidence type="ECO:0000256" key="2">
    <source>
        <dbReference type="SAM" id="Phobius"/>
    </source>
</evidence>
<comment type="caution">
    <text evidence="3">The sequence shown here is derived from an EMBL/GenBank/DDBJ whole genome shotgun (WGS) entry which is preliminary data.</text>
</comment>
<feature type="compositionally biased region" description="Polar residues" evidence="1">
    <location>
        <begin position="524"/>
        <end position="545"/>
    </location>
</feature>
<evidence type="ECO:0000256" key="1">
    <source>
        <dbReference type="SAM" id="MobiDB-lite"/>
    </source>
</evidence>
<name>A0AA39URM5_9AGAR</name>
<organism evidence="3 4">
    <name type="scientific">Armillaria luteobubalina</name>
    <dbReference type="NCBI Taxonomy" id="153913"/>
    <lineage>
        <taxon>Eukaryota</taxon>
        <taxon>Fungi</taxon>
        <taxon>Dikarya</taxon>
        <taxon>Basidiomycota</taxon>
        <taxon>Agaricomycotina</taxon>
        <taxon>Agaricomycetes</taxon>
        <taxon>Agaricomycetidae</taxon>
        <taxon>Agaricales</taxon>
        <taxon>Marasmiineae</taxon>
        <taxon>Physalacriaceae</taxon>
        <taxon>Armillaria</taxon>
    </lineage>
</organism>
<evidence type="ECO:0000313" key="3">
    <source>
        <dbReference type="EMBL" id="KAK0494384.1"/>
    </source>
</evidence>
<reference evidence="3" key="1">
    <citation type="submission" date="2023-06" db="EMBL/GenBank/DDBJ databases">
        <authorList>
            <consortium name="Lawrence Berkeley National Laboratory"/>
            <person name="Ahrendt S."/>
            <person name="Sahu N."/>
            <person name="Indic B."/>
            <person name="Wong-Bajracharya J."/>
            <person name="Merenyi Z."/>
            <person name="Ke H.-M."/>
            <person name="Monk M."/>
            <person name="Kocsube S."/>
            <person name="Drula E."/>
            <person name="Lipzen A."/>
            <person name="Balint B."/>
            <person name="Henrissat B."/>
            <person name="Andreopoulos B."/>
            <person name="Martin F.M."/>
            <person name="Harder C.B."/>
            <person name="Rigling D."/>
            <person name="Ford K.L."/>
            <person name="Foster G.D."/>
            <person name="Pangilinan J."/>
            <person name="Papanicolaou A."/>
            <person name="Barry K."/>
            <person name="LaButti K."/>
            <person name="Viragh M."/>
            <person name="Koriabine M."/>
            <person name="Yan M."/>
            <person name="Riley R."/>
            <person name="Champramary S."/>
            <person name="Plett K.L."/>
            <person name="Tsai I.J."/>
            <person name="Slot J."/>
            <person name="Sipos G."/>
            <person name="Plett J."/>
            <person name="Nagy L.G."/>
            <person name="Grigoriev I.V."/>
        </authorList>
    </citation>
    <scope>NUCLEOTIDE SEQUENCE</scope>
    <source>
        <strain evidence="3">HWK02</strain>
    </source>
</reference>
<dbReference type="Proteomes" id="UP001175228">
    <property type="component" value="Unassembled WGS sequence"/>
</dbReference>
<dbReference type="AlphaFoldDB" id="A0AA39URM5"/>
<gene>
    <name evidence="3" type="ORF">EDD18DRAFT_1176690</name>
</gene>
<keyword evidence="2" id="KW-0472">Membrane</keyword>
<keyword evidence="2" id="KW-0812">Transmembrane</keyword>